<keyword evidence="2" id="KW-1185">Reference proteome</keyword>
<dbReference type="EMBL" id="JBHFPV010000001">
    <property type="protein sequence ID" value="MFH6602441.1"/>
    <property type="molecule type" value="Genomic_DNA"/>
</dbReference>
<protein>
    <submittedName>
        <fullName evidence="1">Porin family protein</fullName>
    </submittedName>
</protein>
<reference evidence="1" key="1">
    <citation type="submission" date="2024-09" db="EMBL/GenBank/DDBJ databases">
        <authorList>
            <person name="Liu J."/>
        </authorList>
    </citation>
    <scope>NUCLEOTIDE SEQUENCE</scope>
    <source>
        <strain evidence="1">NBU2967</strain>
    </source>
</reference>
<evidence type="ECO:0000313" key="1">
    <source>
        <dbReference type="EMBL" id="MFH6602441.1"/>
    </source>
</evidence>
<comment type="caution">
    <text evidence="1">The sequence shown here is derived from an EMBL/GenBank/DDBJ whole genome shotgun (WGS) entry which is preliminary data.</text>
</comment>
<evidence type="ECO:0000313" key="2">
    <source>
        <dbReference type="Proteomes" id="UP001595191"/>
    </source>
</evidence>
<dbReference type="Proteomes" id="UP001595191">
    <property type="component" value="Unassembled WGS sequence"/>
</dbReference>
<name>A0ACC7LGZ2_9FLAO</name>
<proteinExistence type="predicted"/>
<accession>A0ACC7LGZ2</accession>
<sequence>MRFVFSILLLYCASQVSAQGISKPLDTNYLEDQFYVGITYNFVRNKPNDITQRNLSYGLQGGLVRDFPINRSRTRAFGLGLGYAVNSYYSNMKAEEINGVITYSPVGSNVDLKRSKIENHLIELPIEYRWRNSTLEEYKFWRIYTGVKLGYVFASRSKFVTESEKISFSNGDVRQFQYGLTFSFGWNTFNAHVYYALSSIFKDDITIDGEPIEMKPLRVGFIFYIL</sequence>
<organism evidence="1 2">
    <name type="scientific">Meishania litoralis</name>
    <dbReference type="NCBI Taxonomy" id="3434685"/>
    <lineage>
        <taxon>Bacteria</taxon>
        <taxon>Pseudomonadati</taxon>
        <taxon>Bacteroidota</taxon>
        <taxon>Flavobacteriia</taxon>
        <taxon>Flavobacteriales</taxon>
        <taxon>Flavobacteriaceae</taxon>
        <taxon>Meishania</taxon>
    </lineage>
</organism>
<gene>
    <name evidence="1" type="ORF">ACEZ3G_03055</name>
</gene>